<keyword evidence="4" id="KW-0325">Glycoprotein</keyword>
<dbReference type="Pfam" id="PF06331">
    <property type="entry name" value="Tfb5"/>
    <property type="match status" value="1"/>
</dbReference>
<dbReference type="STRING" id="1246581.A0A2H9TPC0"/>
<dbReference type="AlphaFoldDB" id="A0A2H9TPC0"/>
<dbReference type="EMBL" id="MTSL01000050">
    <property type="protein sequence ID" value="PJF19601.1"/>
    <property type="molecule type" value="Genomic_DNA"/>
</dbReference>
<accession>A0A2H9TPC0</accession>
<dbReference type="Proteomes" id="UP000240830">
    <property type="component" value="Unassembled WGS sequence"/>
</dbReference>
<keyword evidence="7" id="KW-0472">Membrane</keyword>
<keyword evidence="7" id="KW-1133">Transmembrane helix</keyword>
<evidence type="ECO:0000256" key="3">
    <source>
        <dbReference type="ARBA" id="ARBA00022679"/>
    </source>
</evidence>
<dbReference type="SUPFAM" id="SSF53448">
    <property type="entry name" value="Nucleotide-diphospho-sugar transferases"/>
    <property type="match status" value="1"/>
</dbReference>
<comment type="caution">
    <text evidence="9">The sequence shown here is derived from an EMBL/GenBank/DDBJ whole genome shotgun (WGS) entry which is preliminary data.</text>
</comment>
<dbReference type="GO" id="GO:0005886">
    <property type="term" value="C:plasma membrane"/>
    <property type="evidence" value="ECO:0007669"/>
    <property type="project" value="UniProtKB-SubCell"/>
</dbReference>
<feature type="transmembrane region" description="Helical" evidence="7">
    <location>
        <begin position="584"/>
        <end position="610"/>
    </location>
</feature>
<evidence type="ECO:0000256" key="6">
    <source>
        <dbReference type="SAM" id="MobiDB-lite"/>
    </source>
</evidence>
<keyword evidence="2" id="KW-1003">Cell membrane</keyword>
<protein>
    <recommendedName>
        <fullName evidence="5">RNA polymerase II transcription factor B subunit 5</fullName>
    </recommendedName>
</protein>
<dbReference type="GO" id="GO:0006367">
    <property type="term" value="P:transcription initiation at RNA polymerase II promoter"/>
    <property type="evidence" value="ECO:0007669"/>
    <property type="project" value="InterPro"/>
</dbReference>
<dbReference type="Gene3D" id="3.30.70.1220">
    <property type="entry name" value="TFB5-like"/>
    <property type="match status" value="1"/>
</dbReference>
<feature type="region of interest" description="Disordered" evidence="6">
    <location>
        <begin position="213"/>
        <end position="253"/>
    </location>
</feature>
<dbReference type="Pfam" id="PF03142">
    <property type="entry name" value="Chitin_synth_2"/>
    <property type="match status" value="1"/>
</dbReference>
<dbReference type="SMART" id="SM01395">
    <property type="entry name" value="Tbf5"/>
    <property type="match status" value="1"/>
</dbReference>
<evidence type="ECO:0000313" key="9">
    <source>
        <dbReference type="EMBL" id="PJF19601.1"/>
    </source>
</evidence>
<reference evidence="9 10" key="1">
    <citation type="submission" date="2016-10" db="EMBL/GenBank/DDBJ databases">
        <title>The genome of Paramicrosporidium saccamoebae is the missing link in understanding Cryptomycota and Microsporidia evolution.</title>
        <authorList>
            <person name="Quandt C.A."/>
            <person name="Beaudet D."/>
            <person name="Corsaro D."/>
            <person name="Michel R."/>
            <person name="Corradi N."/>
            <person name="James T."/>
        </authorList>
    </citation>
    <scope>NUCLEOTIDE SEQUENCE [LARGE SCALE GENOMIC DNA]</scope>
    <source>
        <strain evidence="9 10">KSL3</strain>
    </source>
</reference>
<proteinExistence type="predicted"/>
<dbReference type="SUPFAM" id="SSF142897">
    <property type="entry name" value="TFB5-like"/>
    <property type="match status" value="1"/>
</dbReference>
<gene>
    <name evidence="9" type="ORF">PSACC_00558</name>
</gene>
<evidence type="ECO:0000256" key="5">
    <source>
        <dbReference type="ARBA" id="ARBA00033339"/>
    </source>
</evidence>
<feature type="transmembrane region" description="Helical" evidence="7">
    <location>
        <begin position="976"/>
        <end position="995"/>
    </location>
</feature>
<evidence type="ECO:0000256" key="4">
    <source>
        <dbReference type="ARBA" id="ARBA00023180"/>
    </source>
</evidence>
<comment type="subcellular location">
    <subcellularLocation>
        <location evidence="1">Cell membrane</location>
        <topology evidence="1">Multi-pass membrane protein</topology>
    </subcellularLocation>
</comment>
<keyword evidence="10" id="KW-1185">Reference proteome</keyword>
<feature type="transmembrane region" description="Helical" evidence="7">
    <location>
        <begin position="390"/>
        <end position="410"/>
    </location>
</feature>
<keyword evidence="7" id="KW-0812">Transmembrane</keyword>
<keyword evidence="3" id="KW-0808">Transferase</keyword>
<evidence type="ECO:0000256" key="2">
    <source>
        <dbReference type="ARBA" id="ARBA00022475"/>
    </source>
</evidence>
<evidence type="ECO:0000256" key="7">
    <source>
        <dbReference type="SAM" id="Phobius"/>
    </source>
</evidence>
<dbReference type="Pfam" id="PF22997">
    <property type="entry name" value="CHS4"/>
    <property type="match status" value="1"/>
</dbReference>
<dbReference type="InterPro" id="IPR009400">
    <property type="entry name" value="TFIIH_TTDA/Tfb5"/>
</dbReference>
<feature type="transmembrane region" description="Helical" evidence="7">
    <location>
        <begin position="1007"/>
        <end position="1026"/>
    </location>
</feature>
<dbReference type="InterPro" id="IPR035935">
    <property type="entry name" value="TFB5-like_sf"/>
</dbReference>
<dbReference type="InterPro" id="IPR054295">
    <property type="entry name" value="CHS4-like_dom"/>
</dbReference>
<feature type="transmembrane region" description="Helical" evidence="7">
    <location>
        <begin position="949"/>
        <end position="970"/>
    </location>
</feature>
<name>A0A2H9TPC0_9FUNG</name>
<dbReference type="GO" id="GO:0006289">
    <property type="term" value="P:nucleotide-excision repair"/>
    <property type="evidence" value="ECO:0007669"/>
    <property type="project" value="InterPro"/>
</dbReference>
<dbReference type="InterPro" id="IPR029044">
    <property type="entry name" value="Nucleotide-diphossugar_trans"/>
</dbReference>
<dbReference type="GO" id="GO:0016740">
    <property type="term" value="F:transferase activity"/>
    <property type="evidence" value="ECO:0007669"/>
    <property type="project" value="UniProtKB-KW"/>
</dbReference>
<feature type="domain" description="Chitin synthase 4-like" evidence="8">
    <location>
        <begin position="497"/>
        <end position="572"/>
    </location>
</feature>
<evidence type="ECO:0000259" key="8">
    <source>
        <dbReference type="Pfam" id="PF22997"/>
    </source>
</evidence>
<dbReference type="OrthoDB" id="354at2759"/>
<evidence type="ECO:0000256" key="1">
    <source>
        <dbReference type="ARBA" id="ARBA00004651"/>
    </source>
</evidence>
<evidence type="ECO:0000313" key="10">
    <source>
        <dbReference type="Proteomes" id="UP000240830"/>
    </source>
</evidence>
<organism evidence="9 10">
    <name type="scientific">Paramicrosporidium saccamoebae</name>
    <dbReference type="NCBI Taxonomy" id="1246581"/>
    <lineage>
        <taxon>Eukaryota</taxon>
        <taxon>Fungi</taxon>
        <taxon>Fungi incertae sedis</taxon>
        <taxon>Cryptomycota</taxon>
        <taxon>Cryptomycota incertae sedis</taxon>
        <taxon>Paramicrosporidium</taxon>
    </lineage>
</organism>
<sequence>MRALWLCYIIPKTINTQIDSRQVYSHPKQIWVIFGANFGYGTRRIAPCKTCSNGKGYEGPFSKLVLLHLFSIHCYSDASVREILLKLDQSMHFIIEDLDSNHLFIEASQLDKVKAELERKLAENVYLPPDTLQRGYVEDATPELTADQCIGKVTELRGKVAVYAAYPLGSYLVLSPIETADSEQKVQWTIETLLRPDDVKQLRKDGEWPVIFDPPVDSAVAEDDESSDSCDRESASKSLLDNGNDSEDCPDNDFNLFDAHEEGKLLHQPHATRPAGFLLEQSEEYPICESAPPVPRRPLTSLERRPSWITQHDVLPMAEMERRNVVERQRLRDEVGIDATSTSESVRPFHPWSFISRLVTFPIPDIVLTTPFFGNLDQPSDRQVWREKTAFVLTLFSLCLCVVLGGYYIGFVACVPPLRISYAHSSLRHAILVNGRAYRGTANKADFDLIGEIANSEFPSDISRCPRGVPKTAYCGGRFNRQCRNLKFLHNYYIGTVAFPWEAVSNSSSLIVYGGAILDMESYLHRDKGFMGDDVNSFIRSHIGRDVSRSVQINEHMARNIDCLTALYQVGVVDMVSLPCALSYIILSGLLMIAGSLTAFKFFAAFHYYITFPAPSLLKNERYMLVHLSCQAASSAQIRNSLDSLTQTDYPDSKMVAVIVVGGENHSLVSQFQNWLGVCDLQRNLAETDLYASMRGNCQKTVVYHGRYKTRGHFLSSILIVTRGGFKDESLNLGSLDMLLGMLSSLSLGEKICDFEYSICRAFKQLTGQSIECCEYLLTLDARAQVTVDSLRNLANALNSRPEIMAACGGATLVNSSSSLVGRFQNYEYFRKQSYTFMYESAFGRSINLSLNFALYKLRKEEELILIHPAVIGSRNEGLADPITALLQQFPTMKTIHVPGAQSQITTTDGLHELLALHCHEMSARITVLKTHLSTAPSKILAFIDFMNIFLVPALGPLAIMTTLQIVFYTPLVTTWMLFFLVLVVGALPILLPWLINPMSGSVIDMLIYISALPVWTTVVPFYSFWHLRLDNVKRSSPVNVDCSSIALRLLSEHESINPGKTKCPRIPPLASKKGLHLGRGPPNITQNTASAWNFRRQAKSGI</sequence>
<dbReference type="GO" id="GO:0000439">
    <property type="term" value="C:transcription factor TFIIH core complex"/>
    <property type="evidence" value="ECO:0007669"/>
    <property type="project" value="InterPro"/>
</dbReference>